<gene>
    <name evidence="2" type="ORF">CLV71_11740</name>
</gene>
<dbReference type="EMBL" id="SOCP01000017">
    <property type="protein sequence ID" value="TDV42571.1"/>
    <property type="molecule type" value="Genomic_DNA"/>
</dbReference>
<dbReference type="RefSeq" id="WP_133907183.1">
    <property type="nucleotide sequence ID" value="NZ_SOCP01000017.1"/>
</dbReference>
<proteinExistence type="predicted"/>
<sequence length="529" mass="59408">MTSLSPDHANALVQLRALLEQARQSASTTSPVGRLTALVLLDAVNERVTHLAVQTLPDVRVGARDLFEEMYSKVREALASRWSRDHGWAEVRKLHRARNNAQHEGLGADPALLPGWAIATEQYTRSLVQAVFTVSIDEVHLADAITDPDIATEVRNGEEALTDGDVVAAMDAIGRAFRQAFDRWLGQHSRAHRNGFATYYSIHIDGFEEVDKALRQTRDLVIAQSFAIDPAEYTWYSYLRNVDPITVTSEEARRALAFVFWWIVRWEAINQTIVPETVRRGRRLERLAVKTRATDRPARLESVTLKRHTVGRRVATFELTDLPPREMYEDWREAFATALMALDRADTRFVALVDDSLSMEITDDVDAAALVRQLKDLLRATEAQAALLRKQRAQEKERSDEKRIAFTDAMAALADQMPAWVEEVVPTSIENACNGVPFGLQINLADHAREHWGKIGEVIRAHQLVTAAYTTSSTASIQVEPELDAAGAVTVLRDSDPQVTPYLQAELQRVQDEERAHNELLSRLREAVS</sequence>
<reference evidence="2 3" key="1">
    <citation type="submission" date="2019-03" db="EMBL/GenBank/DDBJ databases">
        <title>Genomic Encyclopedia of Archaeal and Bacterial Type Strains, Phase II (KMG-II): from individual species to whole genera.</title>
        <authorList>
            <person name="Goeker M."/>
        </authorList>
    </citation>
    <scope>NUCLEOTIDE SEQUENCE [LARGE SCALE GENOMIC DNA]</scope>
    <source>
        <strain evidence="2 3">DSM 45499</strain>
    </source>
</reference>
<accession>A0A4V3FR80</accession>
<evidence type="ECO:0000256" key="1">
    <source>
        <dbReference type="SAM" id="Coils"/>
    </source>
</evidence>
<comment type="caution">
    <text evidence="2">The sequence shown here is derived from an EMBL/GenBank/DDBJ whole genome shotgun (WGS) entry which is preliminary data.</text>
</comment>
<name>A0A4V3FR80_9PSEU</name>
<protein>
    <submittedName>
        <fullName evidence="2">Uncharacterized protein</fullName>
    </submittedName>
</protein>
<keyword evidence="3" id="KW-1185">Reference proteome</keyword>
<dbReference type="OrthoDB" id="5196565at2"/>
<keyword evidence="1" id="KW-0175">Coiled coil</keyword>
<dbReference type="Proteomes" id="UP000294927">
    <property type="component" value="Unassembled WGS sequence"/>
</dbReference>
<evidence type="ECO:0000313" key="2">
    <source>
        <dbReference type="EMBL" id="TDV42571.1"/>
    </source>
</evidence>
<dbReference type="AlphaFoldDB" id="A0A4V3FR80"/>
<organism evidence="2 3">
    <name type="scientific">Actinophytocola oryzae</name>
    <dbReference type="NCBI Taxonomy" id="502181"/>
    <lineage>
        <taxon>Bacteria</taxon>
        <taxon>Bacillati</taxon>
        <taxon>Actinomycetota</taxon>
        <taxon>Actinomycetes</taxon>
        <taxon>Pseudonocardiales</taxon>
        <taxon>Pseudonocardiaceae</taxon>
    </lineage>
</organism>
<evidence type="ECO:0000313" key="3">
    <source>
        <dbReference type="Proteomes" id="UP000294927"/>
    </source>
</evidence>
<feature type="coiled-coil region" evidence="1">
    <location>
        <begin position="371"/>
        <end position="398"/>
    </location>
</feature>